<dbReference type="AlphaFoldDB" id="F2DBJ1"/>
<sequence length="50" mass="5144">MLTVHSHLAACVAAASRCLRRHGICISLPMSSSSRGIAASPLTASMLPLP</sequence>
<accession>F2DBJ1</accession>
<protein>
    <submittedName>
        <fullName evidence="1">Predicted protein</fullName>
    </submittedName>
</protein>
<name>F2DBJ1_HORVV</name>
<reference evidence="1" key="1">
    <citation type="journal article" date="2011" name="Plant Physiol.">
        <title>Comprehensive sequence analysis of 24,783 barley full-length cDNAs derived from 12 clone libraries.</title>
        <authorList>
            <person name="Matsumoto T."/>
            <person name="Tanaka T."/>
            <person name="Sakai H."/>
            <person name="Amano N."/>
            <person name="Kanamori H."/>
            <person name="Kurita K."/>
            <person name="Kikuta A."/>
            <person name="Kamiya K."/>
            <person name="Yamamoto M."/>
            <person name="Ikawa H."/>
            <person name="Fujii N."/>
            <person name="Hori K."/>
            <person name="Itoh T."/>
            <person name="Sato K."/>
        </authorList>
    </citation>
    <scope>NUCLEOTIDE SEQUENCE</scope>
    <source>
        <tissue evidence="1">Shoot</tissue>
    </source>
</reference>
<proteinExistence type="evidence at transcript level"/>
<organism evidence="1">
    <name type="scientific">Hordeum vulgare subsp. vulgare</name>
    <name type="common">Domesticated barley</name>
    <dbReference type="NCBI Taxonomy" id="112509"/>
    <lineage>
        <taxon>Eukaryota</taxon>
        <taxon>Viridiplantae</taxon>
        <taxon>Streptophyta</taxon>
        <taxon>Embryophyta</taxon>
        <taxon>Tracheophyta</taxon>
        <taxon>Spermatophyta</taxon>
        <taxon>Magnoliopsida</taxon>
        <taxon>Liliopsida</taxon>
        <taxon>Poales</taxon>
        <taxon>Poaceae</taxon>
        <taxon>BOP clade</taxon>
        <taxon>Pooideae</taxon>
        <taxon>Triticodae</taxon>
        <taxon>Triticeae</taxon>
        <taxon>Hordeinae</taxon>
        <taxon>Hordeum</taxon>
    </lineage>
</organism>
<dbReference type="EMBL" id="AK361255">
    <property type="protein sequence ID" value="BAJ92462.1"/>
    <property type="molecule type" value="mRNA"/>
</dbReference>
<evidence type="ECO:0000313" key="1">
    <source>
        <dbReference type="EMBL" id="BAJ92462.1"/>
    </source>
</evidence>